<proteinExistence type="predicted"/>
<name>A0ABP0VYE3_9BRYO</name>
<dbReference type="InterPro" id="IPR023393">
    <property type="entry name" value="START-like_dom_sf"/>
</dbReference>
<gene>
    <name evidence="1" type="ORF">CSSPJE1EN1_LOCUS5015</name>
</gene>
<evidence type="ECO:0000313" key="1">
    <source>
        <dbReference type="EMBL" id="CAK9259537.1"/>
    </source>
</evidence>
<dbReference type="Gene3D" id="3.30.530.20">
    <property type="match status" value="1"/>
</dbReference>
<dbReference type="EMBL" id="OZ020107">
    <property type="protein sequence ID" value="CAK9259537.1"/>
    <property type="molecule type" value="Genomic_DNA"/>
</dbReference>
<protein>
    <submittedName>
        <fullName evidence="1">Uncharacterized protein</fullName>
    </submittedName>
</protein>
<dbReference type="SUPFAM" id="SSF55961">
    <property type="entry name" value="Bet v1-like"/>
    <property type="match status" value="1"/>
</dbReference>
<dbReference type="Proteomes" id="UP001497444">
    <property type="component" value="Chromosome 12"/>
</dbReference>
<reference evidence="1" key="1">
    <citation type="submission" date="2024-02" db="EMBL/GenBank/DDBJ databases">
        <authorList>
            <consortium name="ELIXIR-Norway"/>
            <consortium name="Elixir Norway"/>
        </authorList>
    </citation>
    <scope>NUCLEOTIDE SEQUENCE</scope>
</reference>
<keyword evidence="2" id="KW-1185">Reference proteome</keyword>
<accession>A0ABP0VYE3</accession>
<evidence type="ECO:0000313" key="2">
    <source>
        <dbReference type="Proteomes" id="UP001497444"/>
    </source>
</evidence>
<sequence length="147" mass="16557">MTIDIMTKVKWRGCSDLTAGPQKPASPFNSGIHIVDNRAYNYLHNGCHMPTCTAVEHGKQVNNGMDVIDEESKNLKYTIMDREQHYSSFAGMMKLTSGAEEDTSDHSWEVHSRHLGDMGPPEHVKVNMIKVFKALESVINTNHEPFI</sequence>
<organism evidence="1 2">
    <name type="scientific">Sphagnum jensenii</name>
    <dbReference type="NCBI Taxonomy" id="128206"/>
    <lineage>
        <taxon>Eukaryota</taxon>
        <taxon>Viridiplantae</taxon>
        <taxon>Streptophyta</taxon>
        <taxon>Embryophyta</taxon>
        <taxon>Bryophyta</taxon>
        <taxon>Sphagnophytina</taxon>
        <taxon>Sphagnopsida</taxon>
        <taxon>Sphagnales</taxon>
        <taxon>Sphagnaceae</taxon>
        <taxon>Sphagnum</taxon>
    </lineage>
</organism>